<keyword evidence="6" id="KW-1185">Reference proteome</keyword>
<name>A0A6P8DXG5_PUNGR</name>
<dbReference type="Proteomes" id="UP000515151">
    <property type="component" value="Chromosome 6"/>
</dbReference>
<gene>
    <name evidence="7" type="primary">LOC116211829</name>
</gene>
<dbReference type="InterPro" id="IPR036514">
    <property type="entry name" value="SGNH_hydro_sf"/>
</dbReference>
<accession>A0A6P8DXG5</accession>
<evidence type="ECO:0000313" key="7">
    <source>
        <dbReference type="RefSeq" id="XP_031402217.1"/>
    </source>
</evidence>
<dbReference type="RefSeq" id="XP_031402217.1">
    <property type="nucleotide sequence ID" value="XM_031546357.1"/>
</dbReference>
<dbReference type="CDD" id="cd01837">
    <property type="entry name" value="SGNH_plant_lipase_like"/>
    <property type="match status" value="1"/>
</dbReference>
<organism evidence="6 7">
    <name type="scientific">Punica granatum</name>
    <name type="common">Pomegranate</name>
    <dbReference type="NCBI Taxonomy" id="22663"/>
    <lineage>
        <taxon>Eukaryota</taxon>
        <taxon>Viridiplantae</taxon>
        <taxon>Streptophyta</taxon>
        <taxon>Embryophyta</taxon>
        <taxon>Tracheophyta</taxon>
        <taxon>Spermatophyta</taxon>
        <taxon>Magnoliopsida</taxon>
        <taxon>eudicotyledons</taxon>
        <taxon>Gunneridae</taxon>
        <taxon>Pentapetalae</taxon>
        <taxon>rosids</taxon>
        <taxon>malvids</taxon>
        <taxon>Myrtales</taxon>
        <taxon>Lythraceae</taxon>
        <taxon>Punica</taxon>
    </lineage>
</organism>
<protein>
    <submittedName>
        <fullName evidence="7">GDSL esterase/lipase At4g16230-like</fullName>
    </submittedName>
</protein>
<keyword evidence="5" id="KW-0732">Signal</keyword>
<reference evidence="6" key="1">
    <citation type="journal article" date="2020" name="Plant Biotechnol. J.">
        <title>The pomegranate (Punica granatum L.) draft genome dissects genetic divergence between soft- and hard-seeded cultivars.</title>
        <authorList>
            <person name="Luo X."/>
            <person name="Li H."/>
            <person name="Wu Z."/>
            <person name="Yao W."/>
            <person name="Zhao P."/>
            <person name="Cao D."/>
            <person name="Yu H."/>
            <person name="Li K."/>
            <person name="Poudel K."/>
            <person name="Zhao D."/>
            <person name="Zhang F."/>
            <person name="Xia X."/>
            <person name="Chen L."/>
            <person name="Wang Q."/>
            <person name="Jing D."/>
            <person name="Cao S."/>
        </authorList>
    </citation>
    <scope>NUCLEOTIDE SEQUENCE [LARGE SCALE GENOMIC DNA]</scope>
    <source>
        <strain evidence="6">cv. Tunisia</strain>
    </source>
</reference>
<evidence type="ECO:0000256" key="1">
    <source>
        <dbReference type="ARBA" id="ARBA00008668"/>
    </source>
</evidence>
<dbReference type="InterPro" id="IPR051058">
    <property type="entry name" value="GDSL_Est/Lipase"/>
</dbReference>
<evidence type="ECO:0000256" key="5">
    <source>
        <dbReference type="SAM" id="SignalP"/>
    </source>
</evidence>
<keyword evidence="2" id="KW-0378">Hydrolase</keyword>
<dbReference type="GO" id="GO:0016788">
    <property type="term" value="F:hydrolase activity, acting on ester bonds"/>
    <property type="evidence" value="ECO:0007669"/>
    <property type="project" value="InterPro"/>
</dbReference>
<dbReference type="GeneID" id="116211829"/>
<keyword evidence="4" id="KW-0443">Lipid metabolism</keyword>
<dbReference type="Gene3D" id="3.40.50.1110">
    <property type="entry name" value="SGNH hydrolase"/>
    <property type="match status" value="1"/>
</dbReference>
<dbReference type="Pfam" id="PF00657">
    <property type="entry name" value="Lipase_GDSL"/>
    <property type="match status" value="1"/>
</dbReference>
<dbReference type="OrthoDB" id="1600564at2759"/>
<evidence type="ECO:0000313" key="6">
    <source>
        <dbReference type="Proteomes" id="UP000515151"/>
    </source>
</evidence>
<evidence type="ECO:0000256" key="2">
    <source>
        <dbReference type="ARBA" id="ARBA00022801"/>
    </source>
</evidence>
<feature type="signal peptide" evidence="5">
    <location>
        <begin position="1"/>
        <end position="24"/>
    </location>
</feature>
<dbReference type="InterPro" id="IPR035669">
    <property type="entry name" value="SGNH_plant_lipase-like"/>
</dbReference>
<keyword evidence="3" id="KW-0442">Lipid degradation</keyword>
<dbReference type="AlphaFoldDB" id="A0A6P8DXG5"/>
<sequence>MAKLCSSCNLLLLVPLLFISALGALQYSGANSDQTPVFFIFGDSTFDVGTNNNLLNSGAKSNFPYNGIDFANSTPTGRFSNGFNTADQIVRLFGYEKSPQPYLTLVQDPSTFKTNILHGVNFASGGAGILDATGNQTYGEVVSMGQQVQQFQLVQGNITEVLGPDAAAHFLCKSLFLISIGSNDIFDHYRYNRDTVSQQQLMASLNSTYYAHLKNLFNLGARKFGIVSIPPIGCCPYARLQNTTTTGGLPGCLTELNDDAQAFQLMVASLLEGLKYELNHEFKYSLGDVYTMTNIMLGNPGKFGGFKDAVMACCGKGQLNAKKPCNISENPNLCPNRSEYVFWDMFHPTEHAAGLVAETLYDGFSPIVVPMNFSQLAQI</sequence>
<reference evidence="7" key="2">
    <citation type="submission" date="2025-08" db="UniProtKB">
        <authorList>
            <consortium name="RefSeq"/>
        </authorList>
    </citation>
    <scope>IDENTIFICATION</scope>
    <source>
        <tissue evidence="7">Leaf</tissue>
    </source>
</reference>
<evidence type="ECO:0000256" key="4">
    <source>
        <dbReference type="ARBA" id="ARBA00023098"/>
    </source>
</evidence>
<dbReference type="SUPFAM" id="SSF52266">
    <property type="entry name" value="SGNH hydrolase"/>
    <property type="match status" value="1"/>
</dbReference>
<feature type="chain" id="PRO_5028145435" evidence="5">
    <location>
        <begin position="25"/>
        <end position="379"/>
    </location>
</feature>
<dbReference type="InterPro" id="IPR001087">
    <property type="entry name" value="GDSL"/>
</dbReference>
<comment type="similarity">
    <text evidence="1">Belongs to the 'GDSL' lipolytic enzyme family.</text>
</comment>
<dbReference type="PANTHER" id="PTHR45648">
    <property type="entry name" value="GDSL LIPASE/ACYLHYDROLASE FAMILY PROTEIN (AFU_ORTHOLOGUE AFUA_4G14700)"/>
    <property type="match status" value="1"/>
</dbReference>
<dbReference type="GO" id="GO:0016042">
    <property type="term" value="P:lipid catabolic process"/>
    <property type="evidence" value="ECO:0007669"/>
    <property type="project" value="UniProtKB-KW"/>
</dbReference>
<evidence type="ECO:0000256" key="3">
    <source>
        <dbReference type="ARBA" id="ARBA00022963"/>
    </source>
</evidence>
<dbReference type="PANTHER" id="PTHR45648:SF180">
    <property type="entry name" value="OS04G0561800 PROTEIN"/>
    <property type="match status" value="1"/>
</dbReference>
<proteinExistence type="inferred from homology"/>